<keyword evidence="10" id="KW-0119">Carbohydrate metabolism</keyword>
<evidence type="ECO:0000313" key="15">
    <source>
        <dbReference type="Proteomes" id="UP000282574"/>
    </source>
</evidence>
<dbReference type="GO" id="GO:0009103">
    <property type="term" value="P:lipopolysaccharide biosynthetic process"/>
    <property type="evidence" value="ECO:0007669"/>
    <property type="project" value="UniProtKB-KW"/>
</dbReference>
<dbReference type="Gene3D" id="2.60.120.10">
    <property type="entry name" value="Jelly Rolls"/>
    <property type="match status" value="1"/>
</dbReference>
<dbReference type="GO" id="GO:0008830">
    <property type="term" value="F:dTDP-4-dehydrorhamnose 3,5-epimerase activity"/>
    <property type="evidence" value="ECO:0007669"/>
    <property type="project" value="UniProtKB-UniRule"/>
</dbReference>
<protein>
    <recommendedName>
        <fullName evidence="7 13">dTDP-4-dehydrorhamnose 3,5-epimerase</fullName>
        <ecNumber evidence="6 13">5.1.3.13</ecNumber>
    </recommendedName>
    <alternativeName>
        <fullName evidence="13">Thymidine diphospho-4-keto-rhamnose 3,5-epimerase</fullName>
    </alternativeName>
</protein>
<dbReference type="EC" id="5.1.3.13" evidence="6 13"/>
<evidence type="ECO:0000256" key="10">
    <source>
        <dbReference type="ARBA" id="ARBA00023277"/>
    </source>
</evidence>
<organism evidence="14 15">
    <name type="scientific">Chroococcidiopsis cubana SAG 39.79</name>
    <dbReference type="NCBI Taxonomy" id="388085"/>
    <lineage>
        <taxon>Bacteria</taxon>
        <taxon>Bacillati</taxon>
        <taxon>Cyanobacteriota</taxon>
        <taxon>Cyanophyceae</taxon>
        <taxon>Chroococcidiopsidales</taxon>
        <taxon>Chroococcidiopsidaceae</taxon>
        <taxon>Chroococcidiopsis</taxon>
    </lineage>
</organism>
<evidence type="ECO:0000256" key="11">
    <source>
        <dbReference type="PIRSR" id="PIRSR600888-1"/>
    </source>
</evidence>
<evidence type="ECO:0000256" key="7">
    <source>
        <dbReference type="ARBA" id="ARBA00019595"/>
    </source>
</evidence>
<keyword evidence="9 13" id="KW-0413">Isomerase</keyword>
<evidence type="ECO:0000256" key="8">
    <source>
        <dbReference type="ARBA" id="ARBA00022985"/>
    </source>
</evidence>
<comment type="pathway">
    <text evidence="3 13">Carbohydrate biosynthesis; dTDP-L-rhamnose biosynthesis.</text>
</comment>
<feature type="active site" description="Proton acceptor" evidence="11">
    <location>
        <position position="69"/>
    </location>
</feature>
<dbReference type="Pfam" id="PF00908">
    <property type="entry name" value="dTDP_sugar_isom"/>
    <property type="match status" value="1"/>
</dbReference>
<evidence type="ECO:0000256" key="12">
    <source>
        <dbReference type="PIRSR" id="PIRSR600888-3"/>
    </source>
</evidence>
<evidence type="ECO:0000256" key="1">
    <source>
        <dbReference type="ARBA" id="ARBA00001298"/>
    </source>
</evidence>
<dbReference type="InterPro" id="IPR000888">
    <property type="entry name" value="RmlC-like"/>
</dbReference>
<dbReference type="InterPro" id="IPR011051">
    <property type="entry name" value="RmlC_Cupin_sf"/>
</dbReference>
<dbReference type="EMBL" id="RSCK01000007">
    <property type="protein sequence ID" value="RUT13387.1"/>
    <property type="molecule type" value="Genomic_DNA"/>
</dbReference>
<dbReference type="GO" id="GO:0005829">
    <property type="term" value="C:cytosol"/>
    <property type="evidence" value="ECO:0007669"/>
    <property type="project" value="TreeGrafter"/>
</dbReference>
<dbReference type="AlphaFoldDB" id="A0AB37UPU1"/>
<dbReference type="CDD" id="cd00438">
    <property type="entry name" value="cupin_RmlC"/>
    <property type="match status" value="1"/>
</dbReference>
<comment type="function">
    <text evidence="2 13">Catalyzes the epimerization of the C3' and C5'positions of dTDP-6-deoxy-D-xylo-4-hexulose, forming dTDP-6-deoxy-L-lyxo-4-hexulose.</text>
</comment>
<dbReference type="GO" id="GO:0019305">
    <property type="term" value="P:dTDP-rhamnose biosynthetic process"/>
    <property type="evidence" value="ECO:0007669"/>
    <property type="project" value="UniProtKB-UniRule"/>
</dbReference>
<dbReference type="Proteomes" id="UP000282574">
    <property type="component" value="Unassembled WGS sequence"/>
</dbReference>
<comment type="subunit">
    <text evidence="5 13">Homodimer.</text>
</comment>
<proteinExistence type="inferred from homology"/>
<evidence type="ECO:0000256" key="4">
    <source>
        <dbReference type="ARBA" id="ARBA00010154"/>
    </source>
</evidence>
<dbReference type="PANTHER" id="PTHR21047:SF2">
    <property type="entry name" value="THYMIDINE DIPHOSPHO-4-KETO-RHAMNOSE 3,5-EPIMERASE"/>
    <property type="match status" value="1"/>
</dbReference>
<comment type="catalytic activity">
    <reaction evidence="1 13">
        <text>dTDP-4-dehydro-6-deoxy-alpha-D-glucose = dTDP-4-dehydro-beta-L-rhamnose</text>
        <dbReference type="Rhea" id="RHEA:16969"/>
        <dbReference type="ChEBI" id="CHEBI:57649"/>
        <dbReference type="ChEBI" id="CHEBI:62830"/>
        <dbReference type="EC" id="5.1.3.13"/>
    </reaction>
</comment>
<comment type="similarity">
    <text evidence="4 13">Belongs to the dTDP-4-dehydrorhamnose 3,5-epimerase family.</text>
</comment>
<dbReference type="SUPFAM" id="SSF51182">
    <property type="entry name" value="RmlC-like cupins"/>
    <property type="match status" value="1"/>
</dbReference>
<dbReference type="FunFam" id="2.60.120.10:FF:000051">
    <property type="entry name" value="dTDP-4-dehydrorhamnose 3,5-epimerase"/>
    <property type="match status" value="1"/>
</dbReference>
<reference evidence="14 15" key="1">
    <citation type="journal article" date="2019" name="Genome Biol. Evol.">
        <title>Day and night: Metabolic profiles and evolutionary relationships of six axenic non-marine cyanobacteria.</title>
        <authorList>
            <person name="Will S.E."/>
            <person name="Henke P."/>
            <person name="Boedeker C."/>
            <person name="Huang S."/>
            <person name="Brinkmann H."/>
            <person name="Rohde M."/>
            <person name="Jarek M."/>
            <person name="Friedl T."/>
            <person name="Seufert S."/>
            <person name="Schumacher M."/>
            <person name="Overmann J."/>
            <person name="Neumann-Schaal M."/>
            <person name="Petersen J."/>
        </authorList>
    </citation>
    <scope>NUCLEOTIDE SEQUENCE [LARGE SCALE GENOMIC DNA]</scope>
    <source>
        <strain evidence="14 15">SAG 39.79</strain>
    </source>
</reference>
<keyword evidence="15" id="KW-1185">Reference proteome</keyword>
<sequence>MRLKDRTMRVIETAIPDVLIIEPHVFGDNRGFFYESYNEKAFWEKIGISARFVQDNHSRSTKNVLRGLHYQIQQPQGKLVRVVQGAVFDVAVDLRKQSKTFGQWVGAFLSAENNQQLWVPKGFAHGFMVLTEYVEFLYKTTDYYAPQHERCVLWNDPDLAIAWPLENEPVLSAKDRAGKLLREAEVFA</sequence>
<evidence type="ECO:0000256" key="9">
    <source>
        <dbReference type="ARBA" id="ARBA00023235"/>
    </source>
</evidence>
<evidence type="ECO:0000256" key="2">
    <source>
        <dbReference type="ARBA" id="ARBA00001997"/>
    </source>
</evidence>
<evidence type="ECO:0000256" key="6">
    <source>
        <dbReference type="ARBA" id="ARBA00012098"/>
    </source>
</evidence>
<evidence type="ECO:0000256" key="3">
    <source>
        <dbReference type="ARBA" id="ARBA00004781"/>
    </source>
</evidence>
<evidence type="ECO:0000256" key="13">
    <source>
        <dbReference type="RuleBase" id="RU364069"/>
    </source>
</evidence>
<evidence type="ECO:0000313" key="14">
    <source>
        <dbReference type="EMBL" id="RUT13387.1"/>
    </source>
</evidence>
<feature type="active site" description="Proton donor" evidence="11">
    <location>
        <position position="138"/>
    </location>
</feature>
<dbReference type="InterPro" id="IPR014710">
    <property type="entry name" value="RmlC-like_jellyroll"/>
</dbReference>
<dbReference type="PANTHER" id="PTHR21047">
    <property type="entry name" value="DTDP-6-DEOXY-D-GLUCOSE-3,5 EPIMERASE"/>
    <property type="match status" value="1"/>
</dbReference>
<evidence type="ECO:0000256" key="5">
    <source>
        <dbReference type="ARBA" id="ARBA00011738"/>
    </source>
</evidence>
<keyword evidence="8" id="KW-0448">Lipopolysaccharide biosynthesis</keyword>
<dbReference type="NCBIfam" id="TIGR01221">
    <property type="entry name" value="rmlC"/>
    <property type="match status" value="1"/>
</dbReference>
<feature type="site" description="Participates in a stacking interaction with the thymidine ring of dTDP-4-oxo-6-deoxyglucose" evidence="12">
    <location>
        <position position="144"/>
    </location>
</feature>
<comment type="caution">
    <text evidence="14">The sequence shown here is derived from an EMBL/GenBank/DDBJ whole genome shotgun (WGS) entry which is preliminary data.</text>
</comment>
<gene>
    <name evidence="14" type="primary">rmlC</name>
    <name evidence="14" type="ORF">DSM107010_13420</name>
</gene>
<accession>A0AB37UPU1</accession>
<name>A0AB37UPU1_9CYAN</name>